<dbReference type="EMBL" id="AOIL01000019">
    <property type="protein sequence ID" value="ELY93689.1"/>
    <property type="molecule type" value="Genomic_DNA"/>
</dbReference>
<reference evidence="1 2" key="1">
    <citation type="journal article" date="2014" name="PLoS Genet.">
        <title>Phylogenetically driven sequencing of extremely halophilic archaea reveals strategies for static and dynamic osmo-response.</title>
        <authorList>
            <person name="Becker E.A."/>
            <person name="Seitzer P.M."/>
            <person name="Tritt A."/>
            <person name="Larsen D."/>
            <person name="Krusor M."/>
            <person name="Yao A.I."/>
            <person name="Wu D."/>
            <person name="Madern D."/>
            <person name="Eisen J.A."/>
            <person name="Darling A.E."/>
            <person name="Facciotti M.T."/>
        </authorList>
    </citation>
    <scope>NUCLEOTIDE SEQUENCE [LARGE SCALE GENOMIC DNA]</scope>
    <source>
        <strain evidence="1 2">DSM 12281</strain>
    </source>
</reference>
<accession>M0A546</accession>
<proteinExistence type="predicted"/>
<name>M0A546_9EURY</name>
<dbReference type="AlphaFoldDB" id="M0A546"/>
<comment type="caution">
    <text evidence="1">The sequence shown here is derived from an EMBL/GenBank/DDBJ whole genome shotgun (WGS) entry which is preliminary data.</text>
</comment>
<organism evidence="1 2">
    <name type="scientific">Natrialba taiwanensis DSM 12281</name>
    <dbReference type="NCBI Taxonomy" id="1230458"/>
    <lineage>
        <taxon>Archaea</taxon>
        <taxon>Methanobacteriati</taxon>
        <taxon>Methanobacteriota</taxon>
        <taxon>Stenosarchaea group</taxon>
        <taxon>Halobacteria</taxon>
        <taxon>Halobacteriales</taxon>
        <taxon>Natrialbaceae</taxon>
        <taxon>Natrialba</taxon>
    </lineage>
</organism>
<dbReference type="Proteomes" id="UP000011648">
    <property type="component" value="Unassembled WGS sequence"/>
</dbReference>
<protein>
    <submittedName>
        <fullName evidence="1">Uncharacterized protein</fullName>
    </submittedName>
</protein>
<sequence length="56" mass="6470">MLGSVSREDLDCAVITFDRDGNLMDFLWVFESFDDMLVNTEMVCGMVELPACRFER</sequence>
<evidence type="ECO:0000313" key="1">
    <source>
        <dbReference type="EMBL" id="ELY93689.1"/>
    </source>
</evidence>
<gene>
    <name evidence="1" type="ORF">C484_07391</name>
</gene>
<keyword evidence="2" id="KW-1185">Reference proteome</keyword>
<evidence type="ECO:0000313" key="2">
    <source>
        <dbReference type="Proteomes" id="UP000011648"/>
    </source>
</evidence>